<keyword evidence="2" id="KW-1185">Reference proteome</keyword>
<dbReference type="Pfam" id="PF13645">
    <property type="entry name" value="YkuD_2"/>
    <property type="match status" value="1"/>
</dbReference>
<proteinExistence type="predicted"/>
<evidence type="ECO:0000313" key="1">
    <source>
        <dbReference type="EMBL" id="GGY94548.1"/>
    </source>
</evidence>
<dbReference type="EMBL" id="BMZA01000001">
    <property type="protein sequence ID" value="GGY94548.1"/>
    <property type="molecule type" value="Genomic_DNA"/>
</dbReference>
<comment type="caution">
    <text evidence="1">The sequence shown here is derived from an EMBL/GenBank/DDBJ whole genome shotgun (WGS) entry which is preliminary data.</text>
</comment>
<dbReference type="AlphaFoldDB" id="A0A918PAF2"/>
<dbReference type="PANTHER" id="PTHR38477">
    <property type="entry name" value="HYPOTHETICAL EXPORTED PROTEIN"/>
    <property type="match status" value="1"/>
</dbReference>
<sequence length="246" mass="26883">MDRKLERRTVLARGLALGAGLTVPALFPGRALAQVASWDLVPATPPQPGFGPDVTAVPPADVPPPIMAPIANDPAYLRRVLEVAARERDRIGSRLWRTDVVGVADFARPSWLPRLHFANLENGTVRSFLLAHGRGSDPDHSGWLQRFSNTPGSEATSRGAYLTCQWYQGKYGTSIRLEGLDGDNSMALDRAIVMHPAWYVDPAMIEKWGKIGRSEGCFAMAPSDFNEALWHLSGGRLLFADRIGEA</sequence>
<protein>
    <recommendedName>
        <fullName evidence="3">Twin-arginine translocation pathway signal</fullName>
    </recommendedName>
</protein>
<accession>A0A918PAF2</accession>
<dbReference type="RefSeq" id="WP_229813691.1">
    <property type="nucleotide sequence ID" value="NZ_BMZA01000001.1"/>
</dbReference>
<organism evidence="1 2">
    <name type="scientific">Novosphingobium colocasiae</name>
    <dbReference type="NCBI Taxonomy" id="1256513"/>
    <lineage>
        <taxon>Bacteria</taxon>
        <taxon>Pseudomonadati</taxon>
        <taxon>Pseudomonadota</taxon>
        <taxon>Alphaproteobacteria</taxon>
        <taxon>Sphingomonadales</taxon>
        <taxon>Sphingomonadaceae</taxon>
        <taxon>Novosphingobium</taxon>
    </lineage>
</organism>
<dbReference type="Proteomes" id="UP000648075">
    <property type="component" value="Unassembled WGS sequence"/>
</dbReference>
<gene>
    <name evidence="1" type="ORF">GCM10011614_06980</name>
</gene>
<reference evidence="1" key="2">
    <citation type="submission" date="2020-09" db="EMBL/GenBank/DDBJ databases">
        <authorList>
            <person name="Sun Q."/>
            <person name="Kim S."/>
        </authorList>
    </citation>
    <scope>NUCLEOTIDE SEQUENCE</scope>
    <source>
        <strain evidence="1">KCTC 32255</strain>
    </source>
</reference>
<dbReference type="PANTHER" id="PTHR38477:SF1">
    <property type="entry name" value="MUREIN L,D-TRANSPEPTIDASE CATALYTIC DOMAIN FAMILY PROTEIN"/>
    <property type="match status" value="1"/>
</dbReference>
<dbReference type="InterPro" id="IPR032676">
    <property type="entry name" value="YkuD_2"/>
</dbReference>
<dbReference type="PROSITE" id="PS51318">
    <property type="entry name" value="TAT"/>
    <property type="match status" value="1"/>
</dbReference>
<reference evidence="1" key="1">
    <citation type="journal article" date="2014" name="Int. J. Syst. Evol. Microbiol.">
        <title>Complete genome sequence of Corynebacterium casei LMG S-19264T (=DSM 44701T), isolated from a smear-ripened cheese.</title>
        <authorList>
            <consortium name="US DOE Joint Genome Institute (JGI-PGF)"/>
            <person name="Walter F."/>
            <person name="Albersmeier A."/>
            <person name="Kalinowski J."/>
            <person name="Ruckert C."/>
        </authorList>
    </citation>
    <scope>NUCLEOTIDE SEQUENCE</scope>
    <source>
        <strain evidence="1">KCTC 32255</strain>
    </source>
</reference>
<evidence type="ECO:0008006" key="3">
    <source>
        <dbReference type="Google" id="ProtNLM"/>
    </source>
</evidence>
<evidence type="ECO:0000313" key="2">
    <source>
        <dbReference type="Proteomes" id="UP000648075"/>
    </source>
</evidence>
<name>A0A918PAF2_9SPHN</name>
<dbReference type="InterPro" id="IPR006311">
    <property type="entry name" value="TAT_signal"/>
</dbReference>